<dbReference type="PANTHER" id="PTHR24120">
    <property type="entry name" value="GH07239P"/>
    <property type="match status" value="1"/>
</dbReference>
<feature type="region of interest" description="Disordered" evidence="3">
    <location>
        <begin position="370"/>
        <end position="399"/>
    </location>
</feature>
<keyword evidence="2" id="KW-0175">Coiled coil</keyword>
<evidence type="ECO:0000313" key="4">
    <source>
        <dbReference type="EMBL" id="TNJ30444.1"/>
    </source>
</evidence>
<evidence type="ECO:0000256" key="1">
    <source>
        <dbReference type="PROSITE-ProRule" id="PRU00023"/>
    </source>
</evidence>
<dbReference type="Pfam" id="PF12796">
    <property type="entry name" value="Ank_2"/>
    <property type="match status" value="4"/>
</dbReference>
<proteinExistence type="predicted"/>
<accession>A0A4Z1SXJ9</accession>
<name>A0A4Z1SXJ9_GIAMU</name>
<dbReference type="PANTHER" id="PTHR24120:SF4">
    <property type="entry name" value="GH07239P"/>
    <property type="match status" value="1"/>
</dbReference>
<dbReference type="SMART" id="SM00248">
    <property type="entry name" value="ANK"/>
    <property type="match status" value="10"/>
</dbReference>
<evidence type="ECO:0000256" key="2">
    <source>
        <dbReference type="SAM" id="Coils"/>
    </source>
</evidence>
<dbReference type="PROSITE" id="PS50088">
    <property type="entry name" value="ANK_REPEAT"/>
    <property type="match status" value="2"/>
</dbReference>
<feature type="coiled-coil region" evidence="2">
    <location>
        <begin position="193"/>
        <end position="227"/>
    </location>
</feature>
<keyword evidence="5" id="KW-1185">Reference proteome</keyword>
<feature type="coiled-coil region" evidence="2">
    <location>
        <begin position="713"/>
        <end position="831"/>
    </location>
</feature>
<comment type="caution">
    <text evidence="4">The sequence shown here is derived from an EMBL/GenBank/DDBJ whole genome shotgun (WGS) entry which is preliminary data.</text>
</comment>
<gene>
    <name evidence="4" type="ORF">GMRT_10935</name>
</gene>
<dbReference type="InterPro" id="IPR036770">
    <property type="entry name" value="Ankyrin_rpt-contain_sf"/>
</dbReference>
<feature type="coiled-coil region" evidence="2">
    <location>
        <begin position="400"/>
        <end position="441"/>
    </location>
</feature>
<dbReference type="InterPro" id="IPR002110">
    <property type="entry name" value="Ankyrin_rpt"/>
</dbReference>
<reference evidence="4 5" key="1">
    <citation type="submission" date="2019-05" db="EMBL/GenBank/DDBJ databases">
        <title>The compact genome of Giardia muris reveals important steps in the evolution of intestinal protozoan parasites.</title>
        <authorList>
            <person name="Xu F."/>
            <person name="Jimenez-Gonzalez A."/>
            <person name="Einarsson E."/>
            <person name="Astvaldsson A."/>
            <person name="Peirasmaki D."/>
            <person name="Eckmann L."/>
            <person name="Andersson J.O."/>
            <person name="Svard S.G."/>
            <person name="Jerlstrom-Hultqvist J."/>
        </authorList>
    </citation>
    <scope>NUCLEOTIDE SEQUENCE [LARGE SCALE GENOMIC DNA]</scope>
    <source>
        <strain evidence="4 5">Roberts-Thomson</strain>
    </source>
</reference>
<dbReference type="PROSITE" id="PS50297">
    <property type="entry name" value="ANK_REP_REGION"/>
    <property type="match status" value="1"/>
</dbReference>
<dbReference type="OrthoDB" id="194358at2759"/>
<dbReference type="Proteomes" id="UP000315496">
    <property type="component" value="Chromosome 1"/>
</dbReference>
<evidence type="ECO:0000256" key="3">
    <source>
        <dbReference type="SAM" id="MobiDB-lite"/>
    </source>
</evidence>
<protein>
    <submittedName>
        <fullName evidence="4">Ankyrin repeat protein 1</fullName>
    </submittedName>
</protein>
<feature type="coiled-coil region" evidence="2">
    <location>
        <begin position="856"/>
        <end position="925"/>
    </location>
</feature>
<dbReference type="VEuPathDB" id="GiardiaDB:GMRT_10935"/>
<feature type="repeat" description="ANK" evidence="1">
    <location>
        <begin position="1129"/>
        <end position="1161"/>
    </location>
</feature>
<dbReference type="SUPFAM" id="SSF48403">
    <property type="entry name" value="Ankyrin repeat"/>
    <property type="match status" value="2"/>
</dbReference>
<dbReference type="Gene3D" id="1.25.40.20">
    <property type="entry name" value="Ankyrin repeat-containing domain"/>
    <property type="match status" value="4"/>
</dbReference>
<feature type="coiled-coil region" evidence="2">
    <location>
        <begin position="577"/>
        <end position="645"/>
    </location>
</feature>
<sequence>MSKAWFEAIEGRRFDDIRTLAPQFATTTDIYGETGLMKAVLYNDRSIVDVLLPLETGLVSTAGYTALALAASINNPDLCTLLLPLEGSVPLAGRRTPLMYAAGVGALDAVKILLSSFSLSEHDDQGLTALAYAARANSLDCVKLLLEQTTVETPDICLALKSAGEEVTDVLVDTIMKRQTASAPSAIQLPEELEKMRTELAQRMEELAKLQQRVLDLEAEKVAQQEKIYDLEGMALKANMTNFSNDPLETTDKEGKEIPLEFRFNRLSLAYTSLLQRVDAYKTELLHFRERQVAPALSLVDVSTPRMNDQDRAYLQSICCDLARTAKEMDAEKIRHNITELHSRTLQLLEGVSDMQDRCTHELSFAKEPIVPSAPALQRTESRSELSDTSDTARSETKQLSKLREALKKRVNENKELQAKVKELEKKVVTLEQEVANKEWSTSVINMRQSGSPARATRIASDTTANSPYRRNVFRSSSGIGKREDEELEFGTPNFGRSLVASGTSRSGSMSELTEDYFSYLNSFIGSTGTTPDTEARIALRITPDTSYNPELTNSILSLRPEDADTEASHKHTHSSAGALKDKITELKERMAKMGKKKPSMEGINKLTAALSKAQVLLESREKEVREARHKIHDLERKLALAEKSSQATDAYTKLLRAKDIEILRLQRILTEENGIVTKHVLAECTKNLDTLPSGPLGRIYSRRGKAVRIIDINSLDNDANQLNSLREQLAQQDSALRATRESEVKLRDQITELKRTRDEAEKKRDADMSEVMSKLVAKIQEITALKGELEKAKEVQNTLLAEKAHLEEAHKMLEERVANLQKQLDDAVSSMGDLTASEARGYATSDELHQLALKLANKSSELVEADKRIDTLQATITDLARRMDTASSQLLVRETEVDNLQLIIRSHEAQIARQQALIATLKDERNIELLEQDNMPASGYSTKRPMDLLDISQETMNDGEYYDARSRSRSTRSYVGSVTRLGTPSFSETPLDRSWRATSSPLRAENLSSRSHVSSELDSDITRIRVSKQPVQDGIVISTEGITEGFGGLDLTAPLEFSAVSGSRVVKKSMLIDPLPKAPPATDYTELYNTYLDSTNADGNTPLMQAVLRQDTLAVRRFLNYAKQVNRKGETALMLAIVTGNREIIQILMELEAGHILPDGDCALQRCLIAGYVDLANILAEEEGLDVAELLATTDGPPEILNAAAERDIVKVWSLIPYQRGSNDATGRTAMMLAAEIGSPSIVRILMPYEARMRNQTGRTALMLASTRNQAECVGVLVKRESRLQSYDGKTALMYAAAYDSIDCIAILLEYEAGMRATTESGDGPGYTALMVAANRGNIRALKMLLPYELDIPDSRGRYVASYAKKPEIRQILSC</sequence>
<organism evidence="4 5">
    <name type="scientific">Giardia muris</name>
    <dbReference type="NCBI Taxonomy" id="5742"/>
    <lineage>
        <taxon>Eukaryota</taxon>
        <taxon>Metamonada</taxon>
        <taxon>Diplomonadida</taxon>
        <taxon>Hexamitidae</taxon>
        <taxon>Giardiinae</taxon>
        <taxon>Giardia</taxon>
    </lineage>
</organism>
<feature type="compositionally biased region" description="Basic and acidic residues" evidence="3">
    <location>
        <begin position="380"/>
        <end position="399"/>
    </location>
</feature>
<evidence type="ECO:0000313" key="5">
    <source>
        <dbReference type="Proteomes" id="UP000315496"/>
    </source>
</evidence>
<keyword evidence="1" id="KW-0040">ANK repeat</keyword>
<feature type="repeat" description="ANK" evidence="1">
    <location>
        <begin position="1289"/>
        <end position="1321"/>
    </location>
</feature>
<dbReference type="EMBL" id="VDLU01000001">
    <property type="protein sequence ID" value="TNJ30444.1"/>
    <property type="molecule type" value="Genomic_DNA"/>
</dbReference>